<dbReference type="EMBL" id="BA000035">
    <property type="protein sequence ID" value="BAC17874.1"/>
    <property type="molecule type" value="Genomic_DNA"/>
</dbReference>
<dbReference type="InterPro" id="IPR003778">
    <property type="entry name" value="CT_A_B"/>
</dbReference>
<dbReference type="HOGENOM" id="CLU_028967_0_3_11"/>
<feature type="domain" description="Carboxyltransferase" evidence="4">
    <location>
        <begin position="43"/>
        <end position="314"/>
    </location>
</feature>
<dbReference type="eggNOG" id="COG1984">
    <property type="taxonomic scope" value="Bacteria"/>
</dbReference>
<evidence type="ECO:0000259" key="4">
    <source>
        <dbReference type="SMART" id="SM00797"/>
    </source>
</evidence>
<dbReference type="GO" id="GO:0016787">
    <property type="term" value="F:hydrolase activity"/>
    <property type="evidence" value="ECO:0007669"/>
    <property type="project" value="UniProtKB-KW"/>
</dbReference>
<dbReference type="KEGG" id="cef:CE1064"/>
<proteinExistence type="predicted"/>
<sequence>MAALPAAGRRHRPFRGGHPMSFTVISPGPQALFQDRGRFGFAGSGVGSSGSFDRLSAARANHLLGNDPNATVIEILIGSFELEVHAPATIVFTGTAATVMAVDRRGRSKNATTNTILEVEDGDLVRLENADHGMRAYLAVRGGFEVPKVLGSAATDLLSALGPPPIREGDQLTIARDIADKQWWPVLRQLPTVWRHPSMTETLTVIRGPRDRWFTDEALDGFFRQRFTVSADSNRIGIRLNAEKPLSRRIEGELKSEGMVRGSIQVPPGGHPVIFGPDHPVTGGYPVIAVLTARSADRCAQLWPGDRVRFTVQH</sequence>
<keyword evidence="1" id="KW-0547">Nucleotide-binding</keyword>
<evidence type="ECO:0000313" key="6">
    <source>
        <dbReference type="Proteomes" id="UP000001409"/>
    </source>
</evidence>
<dbReference type="Proteomes" id="UP000001409">
    <property type="component" value="Chromosome"/>
</dbReference>
<organism evidence="5 6">
    <name type="scientific">Corynebacterium efficiens (strain DSM 44549 / YS-314 / AJ 12310 / JCM 11189 / NBRC 100395)</name>
    <dbReference type="NCBI Taxonomy" id="196164"/>
    <lineage>
        <taxon>Bacteria</taxon>
        <taxon>Bacillati</taxon>
        <taxon>Actinomycetota</taxon>
        <taxon>Actinomycetes</taxon>
        <taxon>Mycobacteriales</taxon>
        <taxon>Corynebacteriaceae</taxon>
        <taxon>Corynebacterium</taxon>
    </lineage>
</organism>
<reference evidence="5 6" key="1">
    <citation type="journal article" date="2003" name="Genome Res.">
        <title>Comparative complete genome sequence analysis of the amino acid replacements responsible for the thermostability of Corynebacterium efficiens.</title>
        <authorList>
            <person name="Nishio Y."/>
            <person name="Nakamura Y."/>
            <person name="Kawarabayasi Y."/>
            <person name="Usuda Y."/>
            <person name="Kimura E."/>
            <person name="Sugimoto S."/>
            <person name="Matsui K."/>
            <person name="Yamagishi A."/>
            <person name="Kikuchi H."/>
            <person name="Ikeo K."/>
            <person name="Gojobori T."/>
        </authorList>
    </citation>
    <scope>NUCLEOTIDE SEQUENCE [LARGE SCALE GENOMIC DNA]</scope>
    <source>
        <strain evidence="6">DSM 44549 / YS-314 / AJ 12310 / JCM 11189 / NBRC 100395</strain>
    </source>
</reference>
<evidence type="ECO:0000313" key="5">
    <source>
        <dbReference type="EMBL" id="BAC17874.1"/>
    </source>
</evidence>
<dbReference type="SMART" id="SM00797">
    <property type="entry name" value="AHS2"/>
    <property type="match status" value="1"/>
</dbReference>
<keyword evidence="2" id="KW-0378">Hydrolase</keyword>
<dbReference type="InterPro" id="IPR052708">
    <property type="entry name" value="PxpC"/>
</dbReference>
<evidence type="ECO:0000256" key="1">
    <source>
        <dbReference type="ARBA" id="ARBA00022741"/>
    </source>
</evidence>
<dbReference type="PANTHER" id="PTHR43309">
    <property type="entry name" value="5-OXOPROLINASE SUBUNIT C"/>
    <property type="match status" value="1"/>
</dbReference>
<dbReference type="Gene3D" id="2.40.100.10">
    <property type="entry name" value="Cyclophilin-like"/>
    <property type="match status" value="1"/>
</dbReference>
<dbReference type="STRING" id="196164.gene:10741472"/>
<evidence type="ECO:0000256" key="2">
    <source>
        <dbReference type="ARBA" id="ARBA00022801"/>
    </source>
</evidence>
<dbReference type="NCBIfam" id="TIGR00724">
    <property type="entry name" value="urea_amlyse_rel"/>
    <property type="match status" value="1"/>
</dbReference>
<dbReference type="Pfam" id="PF02626">
    <property type="entry name" value="CT_A_B"/>
    <property type="match status" value="1"/>
</dbReference>
<keyword evidence="6" id="KW-1185">Reference proteome</keyword>
<protein>
    <recommendedName>
        <fullName evidence="4">Carboxyltransferase domain-containing protein</fullName>
    </recommendedName>
</protein>
<keyword evidence="3" id="KW-0067">ATP-binding</keyword>
<dbReference type="AlphaFoldDB" id="Q8FQQ5"/>
<dbReference type="GO" id="GO:0005524">
    <property type="term" value="F:ATP binding"/>
    <property type="evidence" value="ECO:0007669"/>
    <property type="project" value="UniProtKB-KW"/>
</dbReference>
<evidence type="ECO:0000256" key="3">
    <source>
        <dbReference type="ARBA" id="ARBA00022840"/>
    </source>
</evidence>
<name>Q8FQQ5_COREF</name>
<dbReference type="InterPro" id="IPR029000">
    <property type="entry name" value="Cyclophilin-like_dom_sf"/>
</dbReference>
<dbReference type="SUPFAM" id="SSF50891">
    <property type="entry name" value="Cyclophilin-like"/>
    <property type="match status" value="1"/>
</dbReference>
<dbReference type="PANTHER" id="PTHR43309:SF3">
    <property type="entry name" value="5-OXOPROLINASE SUBUNIT C"/>
    <property type="match status" value="1"/>
</dbReference>
<accession>Q8FQQ5</accession>